<reference evidence="4 5" key="1">
    <citation type="submission" date="2020-08" db="EMBL/GenBank/DDBJ databases">
        <title>Sequencing the genomes of 1000 actinobacteria strains.</title>
        <authorList>
            <person name="Klenk H.-P."/>
        </authorList>
    </citation>
    <scope>NUCLEOTIDE SEQUENCE [LARGE SCALE GENOMIC DNA]</scope>
    <source>
        <strain evidence="4 5">DSM 43582</strain>
    </source>
</reference>
<dbReference type="PANTHER" id="PTHR23088">
    <property type="entry name" value="NITRILASE-RELATED"/>
    <property type="match status" value="1"/>
</dbReference>
<dbReference type="SUPFAM" id="SSF56317">
    <property type="entry name" value="Carbon-nitrogen hydrolase"/>
    <property type="match status" value="1"/>
</dbReference>
<dbReference type="PROSITE" id="PS50263">
    <property type="entry name" value="CN_HYDROLASE"/>
    <property type="match status" value="1"/>
</dbReference>
<dbReference type="Pfam" id="PF00795">
    <property type="entry name" value="CN_hydrolase"/>
    <property type="match status" value="1"/>
</dbReference>
<evidence type="ECO:0000259" key="3">
    <source>
        <dbReference type="PROSITE" id="PS50263"/>
    </source>
</evidence>
<gene>
    <name evidence="4" type="ORF">BJY24_001261</name>
</gene>
<comment type="caution">
    <text evidence="4">The sequence shown here is derived from an EMBL/GenBank/DDBJ whole genome shotgun (WGS) entry which is preliminary data.</text>
</comment>
<feature type="region of interest" description="Disordered" evidence="2">
    <location>
        <begin position="1"/>
        <end position="30"/>
    </location>
</feature>
<evidence type="ECO:0000313" key="5">
    <source>
        <dbReference type="Proteomes" id="UP000540412"/>
    </source>
</evidence>
<evidence type="ECO:0000256" key="2">
    <source>
        <dbReference type="SAM" id="MobiDB-lite"/>
    </source>
</evidence>
<dbReference type="InterPro" id="IPR003010">
    <property type="entry name" value="C-N_Hydrolase"/>
</dbReference>
<evidence type="ECO:0000313" key="4">
    <source>
        <dbReference type="EMBL" id="MBB5912394.1"/>
    </source>
</evidence>
<dbReference type="CDD" id="cd07581">
    <property type="entry name" value="nitrilase_3"/>
    <property type="match status" value="1"/>
</dbReference>
<dbReference type="PANTHER" id="PTHR23088:SF27">
    <property type="entry name" value="DEAMINATED GLUTATHIONE AMIDASE"/>
    <property type="match status" value="1"/>
</dbReference>
<name>A0A7W9UGK6_9NOCA</name>
<sequence>MQPSEPGVPGITGPSPAAPDRTVGAGSAASVVVSYSTTEDAGLRPPESHVDLEPAAGVYPAPAPESPRSIDVAVVQFAPHTDKDANLAMLREQVRAAAEHGARVVVAPEYSMIAVARLDRRVVDAAEPITGPWVDRLRGLAAEFGVHLVAGVAEAPGGGESDRIYNTLVAAAPDAEFAAVYRKVHLYDAFGFLESEVVLPGEIAAPATFVVDGVVFGLQTCFDLRFPEGCRRVATAGAHVLLLPAQWVPGPAKVDQWTTLLRARAIENTVYVAAADQAAPRGAGSSMIVDPMGSVLAELGETTGIATARIDLAHLEQTRATNPSLSLRRFEITPGS</sequence>
<dbReference type="Gene3D" id="3.60.110.10">
    <property type="entry name" value="Carbon-nitrogen hydrolase"/>
    <property type="match status" value="1"/>
</dbReference>
<keyword evidence="4" id="KW-0378">Hydrolase</keyword>
<dbReference type="Proteomes" id="UP000540412">
    <property type="component" value="Unassembled WGS sequence"/>
</dbReference>
<dbReference type="GO" id="GO:0016787">
    <property type="term" value="F:hydrolase activity"/>
    <property type="evidence" value="ECO:0007669"/>
    <property type="project" value="UniProtKB-KW"/>
</dbReference>
<accession>A0A7W9UGK6</accession>
<dbReference type="InterPro" id="IPR036526">
    <property type="entry name" value="C-N_Hydrolase_sf"/>
</dbReference>
<dbReference type="AlphaFoldDB" id="A0A7W9UGK6"/>
<keyword evidence="5" id="KW-1185">Reference proteome</keyword>
<dbReference type="EMBL" id="JACHIT010000001">
    <property type="protein sequence ID" value="MBB5912394.1"/>
    <property type="molecule type" value="Genomic_DNA"/>
</dbReference>
<feature type="domain" description="CN hydrolase" evidence="3">
    <location>
        <begin position="70"/>
        <end position="312"/>
    </location>
</feature>
<protein>
    <submittedName>
        <fullName evidence="4">Putative amidohydrolase</fullName>
    </submittedName>
</protein>
<evidence type="ECO:0000256" key="1">
    <source>
        <dbReference type="ARBA" id="ARBA00010613"/>
    </source>
</evidence>
<comment type="similarity">
    <text evidence="1">Belongs to the carbon-nitrogen hydrolase superfamily. NIT1/NIT2 family.</text>
</comment>
<proteinExistence type="inferred from homology"/>
<organism evidence="4 5">
    <name type="scientific">Nocardia transvalensis</name>
    <dbReference type="NCBI Taxonomy" id="37333"/>
    <lineage>
        <taxon>Bacteria</taxon>
        <taxon>Bacillati</taxon>
        <taxon>Actinomycetota</taxon>
        <taxon>Actinomycetes</taxon>
        <taxon>Mycobacteriales</taxon>
        <taxon>Nocardiaceae</taxon>
        <taxon>Nocardia</taxon>
    </lineage>
</organism>